<feature type="transmembrane region" description="Helical" evidence="6">
    <location>
        <begin position="220"/>
        <end position="241"/>
    </location>
</feature>
<dbReference type="EMBL" id="JBHLZU010000012">
    <property type="protein sequence ID" value="MFB9905374.1"/>
    <property type="molecule type" value="Genomic_DNA"/>
</dbReference>
<evidence type="ECO:0000256" key="1">
    <source>
        <dbReference type="ARBA" id="ARBA00004141"/>
    </source>
</evidence>
<keyword evidence="6" id="KW-0813">Transport</keyword>
<dbReference type="PANTHER" id="PTHR43027">
    <property type="entry name" value="DOXORUBICIN RESISTANCE ABC TRANSPORTER PERMEASE PROTEIN DRRC-RELATED"/>
    <property type="match status" value="1"/>
</dbReference>
<gene>
    <name evidence="8" type="ORF">ACFFQA_15675</name>
</gene>
<feature type="transmembrane region" description="Helical" evidence="6">
    <location>
        <begin position="167"/>
        <end position="184"/>
    </location>
</feature>
<feature type="transmembrane region" description="Helical" evidence="6">
    <location>
        <begin position="132"/>
        <end position="155"/>
    </location>
</feature>
<feature type="transmembrane region" description="Helical" evidence="6">
    <location>
        <begin position="20"/>
        <end position="38"/>
    </location>
</feature>
<keyword evidence="3 6" id="KW-1133">Transmembrane helix</keyword>
<keyword evidence="5" id="KW-0046">Antibiotic resistance</keyword>
<comment type="subcellular location">
    <subcellularLocation>
        <location evidence="6">Cell membrane</location>
        <topology evidence="6">Multi-pass membrane protein</topology>
    </subcellularLocation>
    <subcellularLocation>
        <location evidence="1">Membrane</location>
        <topology evidence="1">Multi-pass membrane protein</topology>
    </subcellularLocation>
</comment>
<dbReference type="Proteomes" id="UP001589693">
    <property type="component" value="Unassembled WGS sequence"/>
</dbReference>
<organism evidence="8 9">
    <name type="scientific">Allokutzneria oryzae</name>
    <dbReference type="NCBI Taxonomy" id="1378989"/>
    <lineage>
        <taxon>Bacteria</taxon>
        <taxon>Bacillati</taxon>
        <taxon>Actinomycetota</taxon>
        <taxon>Actinomycetes</taxon>
        <taxon>Pseudonocardiales</taxon>
        <taxon>Pseudonocardiaceae</taxon>
        <taxon>Allokutzneria</taxon>
    </lineage>
</organism>
<dbReference type="PRINTS" id="PR00164">
    <property type="entry name" value="ABC2TRNSPORT"/>
</dbReference>
<dbReference type="Pfam" id="PF01061">
    <property type="entry name" value="ABC2_membrane"/>
    <property type="match status" value="1"/>
</dbReference>
<evidence type="ECO:0000256" key="6">
    <source>
        <dbReference type="RuleBase" id="RU361157"/>
    </source>
</evidence>
<dbReference type="PROSITE" id="PS51012">
    <property type="entry name" value="ABC_TM2"/>
    <property type="match status" value="1"/>
</dbReference>
<protein>
    <recommendedName>
        <fullName evidence="6">Transport permease protein</fullName>
    </recommendedName>
</protein>
<keyword evidence="2 6" id="KW-0812">Transmembrane</keyword>
<dbReference type="InterPro" id="IPR052902">
    <property type="entry name" value="ABC-2_transporter"/>
</dbReference>
<keyword evidence="6" id="KW-1003">Cell membrane</keyword>
<feature type="transmembrane region" description="Helical" evidence="6">
    <location>
        <begin position="99"/>
        <end position="126"/>
    </location>
</feature>
<evidence type="ECO:0000259" key="7">
    <source>
        <dbReference type="PROSITE" id="PS51012"/>
    </source>
</evidence>
<proteinExistence type="inferred from homology"/>
<feature type="domain" description="ABC transmembrane type-2" evidence="7">
    <location>
        <begin position="20"/>
        <end position="244"/>
    </location>
</feature>
<evidence type="ECO:0000256" key="3">
    <source>
        <dbReference type="ARBA" id="ARBA00022989"/>
    </source>
</evidence>
<dbReference type="PANTHER" id="PTHR43027:SF2">
    <property type="entry name" value="TRANSPORT PERMEASE PROTEIN"/>
    <property type="match status" value="1"/>
</dbReference>
<evidence type="ECO:0000256" key="5">
    <source>
        <dbReference type="ARBA" id="ARBA00023251"/>
    </source>
</evidence>
<dbReference type="InterPro" id="IPR013525">
    <property type="entry name" value="ABC2_TM"/>
</dbReference>
<dbReference type="PIRSF" id="PIRSF006648">
    <property type="entry name" value="DrrB"/>
    <property type="match status" value="1"/>
</dbReference>
<feature type="transmembrane region" description="Helical" evidence="6">
    <location>
        <begin position="58"/>
        <end position="78"/>
    </location>
</feature>
<evidence type="ECO:0000256" key="4">
    <source>
        <dbReference type="ARBA" id="ARBA00023136"/>
    </source>
</evidence>
<sequence>MRPLFVLTRVECALFLREPASVLFTFALPLVLLSLNGANGNRPSDLLAGAGYIDVLMAGYLVYVMTTSGVMGMAETLADYRDKGILRRMRVSPLRPWQILGSHALMNLAVSVLGAVLLVAVAGSFFGLSRPVSIPLVLLALAATACCVLALGFLLGAMLPTVRMTQAVTSALYFPSIFISGALFPRESLPELAQRISDVLPVTYAVQAIRKAWAHGVLDGTALVVLVVTAVVAVTVALRAFRWESR</sequence>
<evidence type="ECO:0000313" key="8">
    <source>
        <dbReference type="EMBL" id="MFB9905374.1"/>
    </source>
</evidence>
<dbReference type="RefSeq" id="WP_377852679.1">
    <property type="nucleotide sequence ID" value="NZ_JBHLZU010000012.1"/>
</dbReference>
<comment type="caution">
    <text evidence="8">The sequence shown here is derived from an EMBL/GenBank/DDBJ whole genome shotgun (WGS) entry which is preliminary data.</text>
</comment>
<reference evidence="8 9" key="1">
    <citation type="submission" date="2024-09" db="EMBL/GenBank/DDBJ databases">
        <authorList>
            <person name="Sun Q."/>
            <person name="Mori K."/>
        </authorList>
    </citation>
    <scope>NUCLEOTIDE SEQUENCE [LARGE SCALE GENOMIC DNA]</scope>
    <source>
        <strain evidence="8 9">TBRC 7907</strain>
    </source>
</reference>
<comment type="similarity">
    <text evidence="6">Belongs to the ABC-2 integral membrane protein family.</text>
</comment>
<keyword evidence="4 6" id="KW-0472">Membrane</keyword>
<dbReference type="InterPro" id="IPR047817">
    <property type="entry name" value="ABC2_TM_bact-type"/>
</dbReference>
<accession>A0ABV5ZZG7</accession>
<evidence type="ECO:0000313" key="9">
    <source>
        <dbReference type="Proteomes" id="UP001589693"/>
    </source>
</evidence>
<name>A0ABV5ZZG7_9PSEU</name>
<evidence type="ECO:0000256" key="2">
    <source>
        <dbReference type="ARBA" id="ARBA00022692"/>
    </source>
</evidence>
<keyword evidence="9" id="KW-1185">Reference proteome</keyword>
<dbReference type="InterPro" id="IPR000412">
    <property type="entry name" value="ABC_2_transport"/>
</dbReference>